<dbReference type="InterPro" id="IPR007814">
    <property type="entry name" value="PaaA_PaaC"/>
</dbReference>
<dbReference type="EMBL" id="FPAS01000003">
    <property type="protein sequence ID" value="SFT73032.1"/>
    <property type="molecule type" value="Genomic_DNA"/>
</dbReference>
<dbReference type="STRING" id="477690.SAMN05216474_1981"/>
<dbReference type="SUPFAM" id="SSF47240">
    <property type="entry name" value="Ferritin-like"/>
    <property type="match status" value="1"/>
</dbReference>
<dbReference type="PANTHER" id="PTHR30458">
    <property type="entry name" value="PHENYLACETIC ACID DEGRADATION PROTEIN PAA"/>
    <property type="match status" value="1"/>
</dbReference>
<dbReference type="Pfam" id="PF05138">
    <property type="entry name" value="PaaA_PaaC"/>
    <property type="match status" value="1"/>
</dbReference>
<dbReference type="Proteomes" id="UP000236454">
    <property type="component" value="Unassembled WGS sequence"/>
</dbReference>
<keyword evidence="2" id="KW-1185">Reference proteome</keyword>
<dbReference type="InterPro" id="IPR012347">
    <property type="entry name" value="Ferritin-like"/>
</dbReference>
<organism evidence="1 2">
    <name type="scientific">Lishizhenia tianjinensis</name>
    <dbReference type="NCBI Taxonomy" id="477690"/>
    <lineage>
        <taxon>Bacteria</taxon>
        <taxon>Pseudomonadati</taxon>
        <taxon>Bacteroidota</taxon>
        <taxon>Flavobacteriia</taxon>
        <taxon>Flavobacteriales</taxon>
        <taxon>Crocinitomicaceae</taxon>
        <taxon>Lishizhenia</taxon>
    </lineage>
</organism>
<dbReference type="OrthoDB" id="9789947at2"/>
<dbReference type="RefSeq" id="WP_090248966.1">
    <property type="nucleotide sequence ID" value="NZ_FPAS01000003.1"/>
</dbReference>
<evidence type="ECO:0000313" key="1">
    <source>
        <dbReference type="EMBL" id="SFT73032.1"/>
    </source>
</evidence>
<protein>
    <submittedName>
        <fullName evidence="1">Ring-1,2-phenylacetyl-CoA epoxidase subunit PaaC</fullName>
    </submittedName>
</protein>
<dbReference type="InterPro" id="IPR011882">
    <property type="entry name" value="PaaC"/>
</dbReference>
<sequence length="252" mass="28817">MTKEEALFKYTLRLGDDALIVSQRLSEWCGHGPILEEDIALTNIALDLVGQATVLLEYAAKVEGKDRSADDLAYLRYERDYTNLLLCEQPNGDFGATIVRQFLFSAYQQFMYAALTKSSDEQLAAIAEKSLKEVKYHVKHSAEWVIRLGDGTEESHQRVQASLNDLWRFSQEIFFEDEVNQTLIEAGIITSLEDLRADWEGLVKRVVEEATLTLPETKWQLDGGRKGLHSEHLGYLLAEMQYMQRAYPGMEW</sequence>
<evidence type="ECO:0000313" key="2">
    <source>
        <dbReference type="Proteomes" id="UP000236454"/>
    </source>
</evidence>
<dbReference type="PIRSF" id="PIRSF037834">
    <property type="entry name" value="PA_CoA_Oase3"/>
    <property type="match status" value="1"/>
</dbReference>
<dbReference type="GO" id="GO:0005829">
    <property type="term" value="C:cytosol"/>
    <property type="evidence" value="ECO:0007669"/>
    <property type="project" value="TreeGrafter"/>
</dbReference>
<dbReference type="InterPro" id="IPR052703">
    <property type="entry name" value="Aromatic_CoA_ox/epox"/>
</dbReference>
<dbReference type="GO" id="GO:0010124">
    <property type="term" value="P:phenylacetate catabolic process"/>
    <property type="evidence" value="ECO:0007669"/>
    <property type="project" value="InterPro"/>
</dbReference>
<dbReference type="Gene3D" id="1.20.1260.10">
    <property type="match status" value="1"/>
</dbReference>
<proteinExistence type="predicted"/>
<name>A0A1I7ADI3_9FLAO</name>
<dbReference type="FunFam" id="1.20.1260.10:FF:000012">
    <property type="entry name" value="1,2-phenylacetyl-CoA epoxidase, subunit C"/>
    <property type="match status" value="1"/>
</dbReference>
<reference evidence="1 2" key="1">
    <citation type="submission" date="2016-10" db="EMBL/GenBank/DDBJ databases">
        <authorList>
            <person name="de Groot N.N."/>
        </authorList>
    </citation>
    <scope>NUCLEOTIDE SEQUENCE [LARGE SCALE GENOMIC DNA]</scope>
    <source>
        <strain evidence="1 2">CGMCC 1.7005</strain>
    </source>
</reference>
<dbReference type="AlphaFoldDB" id="A0A1I7ADI3"/>
<accession>A0A1I7ADI3</accession>
<dbReference type="PANTHER" id="PTHR30458:SF0">
    <property type="entry name" value="1,2-PHENYLACETYL-COA EPOXIDASE, SUBUNIT C"/>
    <property type="match status" value="1"/>
</dbReference>
<gene>
    <name evidence="1" type="ORF">SAMN05216474_1981</name>
</gene>
<dbReference type="NCBIfam" id="TIGR02158">
    <property type="entry name" value="PA_CoA_Oxy3"/>
    <property type="match status" value="1"/>
</dbReference>
<dbReference type="InterPro" id="IPR009078">
    <property type="entry name" value="Ferritin-like_SF"/>
</dbReference>